<comment type="caution">
    <text evidence="1">The sequence shown here is derived from an EMBL/GenBank/DDBJ whole genome shotgun (WGS) entry which is preliminary data.</text>
</comment>
<dbReference type="OrthoDB" id="9113660at2"/>
<name>A0A6N6VZ54_9BURK</name>
<dbReference type="RefSeq" id="WP_154567493.1">
    <property type="nucleotide sequence ID" value="NZ_VOSW01000172.1"/>
</dbReference>
<evidence type="ECO:0000313" key="2">
    <source>
        <dbReference type="Proteomes" id="UP000463700"/>
    </source>
</evidence>
<reference evidence="1 2" key="1">
    <citation type="journal article" date="2020" name="Int. J. Syst. Evol. Microbiol.">
        <title>Paraburkholderia madseniana sp. nov., a phenolic acid-degrading bacterium isolated from acidic forest soil.</title>
        <authorList>
            <person name="Wilhelm R.C."/>
            <person name="Murphy S.J.L."/>
            <person name="Feriancek N.M."/>
            <person name="Karasz D.C."/>
            <person name="DeRito C.M."/>
            <person name="Newman J.D."/>
            <person name="Buckley D.H."/>
        </authorList>
    </citation>
    <scope>NUCLEOTIDE SEQUENCE [LARGE SCALE GENOMIC DNA]</scope>
    <source>
        <strain evidence="1 2">RP11</strain>
    </source>
</reference>
<dbReference type="Proteomes" id="UP000463700">
    <property type="component" value="Unassembled WGS sequence"/>
</dbReference>
<dbReference type="EMBL" id="VOSW01000172">
    <property type="protein sequence ID" value="KAE8753752.1"/>
    <property type="molecule type" value="Genomic_DNA"/>
</dbReference>
<evidence type="ECO:0000313" key="1">
    <source>
        <dbReference type="EMBL" id="KAE8753752.1"/>
    </source>
</evidence>
<accession>A0A6N6VZ54</accession>
<sequence length="174" mass="19054">MRETRTGEARLTVVAVAVPVGLLLLQSAVAQEPGPRTGRHAVGVKALRHIQARVAGIDPLYNTVTLRDMAGEMVVFEISPDIADVKKLQLGDTVNIAYRNPILTHADKVASNGIRERIETEVMQPASNGEVNSTRSVEFVATVLKIDRKNRKVTLRGPTQTQEFDVARVYRSTA</sequence>
<gene>
    <name evidence="1" type="ORF">FSO04_43340</name>
</gene>
<protein>
    <submittedName>
        <fullName evidence="1">Uncharacterized protein</fullName>
    </submittedName>
</protein>
<proteinExistence type="predicted"/>
<dbReference type="AlphaFoldDB" id="A0A6N6VZ54"/>
<organism evidence="1 2">
    <name type="scientific">Paraburkholderia madseniana</name>
    <dbReference type="NCBI Taxonomy" id="2599607"/>
    <lineage>
        <taxon>Bacteria</taxon>
        <taxon>Pseudomonadati</taxon>
        <taxon>Pseudomonadota</taxon>
        <taxon>Betaproteobacteria</taxon>
        <taxon>Burkholderiales</taxon>
        <taxon>Burkholderiaceae</taxon>
        <taxon>Paraburkholderia</taxon>
    </lineage>
</organism>